<accession>A0ACC1HA42</accession>
<dbReference type="EMBL" id="JAMZIH010007750">
    <property type="protein sequence ID" value="KAJ1672840.1"/>
    <property type="molecule type" value="Genomic_DNA"/>
</dbReference>
<dbReference type="Proteomes" id="UP001145114">
    <property type="component" value="Unassembled WGS sequence"/>
</dbReference>
<sequence length="169" mass="17669">MASRRRDSGTFSGSEEERERLSSSAVADPALQRSASSSGGPRQAYHNLGLGSGRAAAVSVSTVSAPVEIPSAGQERQLSQPGQRAPSHIDFNLPPQTGTESPAQVAVAVLGGEKPNNNSGDSEHDDSEHEDSNSSSGGSNPDVLASRWFTAIKEGKLIPIESMLKEYPV</sequence>
<comment type="caution">
    <text evidence="1">The sequence shown here is derived from an EMBL/GenBank/DDBJ whole genome shotgun (WGS) entry which is preliminary data.</text>
</comment>
<evidence type="ECO:0000313" key="1">
    <source>
        <dbReference type="EMBL" id="KAJ1672840.1"/>
    </source>
</evidence>
<gene>
    <name evidence="1" type="ORF">EV182_006388</name>
</gene>
<reference evidence="1" key="1">
    <citation type="submission" date="2022-06" db="EMBL/GenBank/DDBJ databases">
        <title>Phylogenomic reconstructions and comparative analyses of Kickxellomycotina fungi.</title>
        <authorList>
            <person name="Reynolds N.K."/>
            <person name="Stajich J.E."/>
            <person name="Barry K."/>
            <person name="Grigoriev I.V."/>
            <person name="Crous P."/>
            <person name="Smith M.E."/>
        </authorList>
    </citation>
    <scope>NUCLEOTIDE SEQUENCE</scope>
    <source>
        <strain evidence="1">RSA 2271</strain>
    </source>
</reference>
<protein>
    <submittedName>
        <fullName evidence="1">Uncharacterized protein</fullName>
    </submittedName>
</protein>
<proteinExistence type="predicted"/>
<keyword evidence="2" id="KW-1185">Reference proteome</keyword>
<evidence type="ECO:0000313" key="2">
    <source>
        <dbReference type="Proteomes" id="UP001145114"/>
    </source>
</evidence>
<feature type="non-terminal residue" evidence="1">
    <location>
        <position position="169"/>
    </location>
</feature>
<name>A0ACC1HA42_9FUNG</name>
<organism evidence="1 2">
    <name type="scientific">Spiromyces aspiralis</name>
    <dbReference type="NCBI Taxonomy" id="68401"/>
    <lineage>
        <taxon>Eukaryota</taxon>
        <taxon>Fungi</taxon>
        <taxon>Fungi incertae sedis</taxon>
        <taxon>Zoopagomycota</taxon>
        <taxon>Kickxellomycotina</taxon>
        <taxon>Kickxellomycetes</taxon>
        <taxon>Kickxellales</taxon>
        <taxon>Kickxellaceae</taxon>
        <taxon>Spiromyces</taxon>
    </lineage>
</organism>